<accession>A0A4R6UZQ7</accession>
<dbReference type="Pfam" id="PF02578">
    <property type="entry name" value="Cu-oxidase_4"/>
    <property type="match status" value="1"/>
</dbReference>
<keyword evidence="3" id="KW-0808">Transferase</keyword>
<dbReference type="OrthoDB" id="4279at2"/>
<dbReference type="EMBL" id="SNYM01000001">
    <property type="protein sequence ID" value="TDQ51135.1"/>
    <property type="molecule type" value="Genomic_DNA"/>
</dbReference>
<dbReference type="SUPFAM" id="SSF64438">
    <property type="entry name" value="CNF1/YfiH-like putative cysteine hydrolases"/>
    <property type="match status" value="1"/>
</dbReference>
<evidence type="ECO:0000256" key="10">
    <source>
        <dbReference type="RuleBase" id="RU361274"/>
    </source>
</evidence>
<dbReference type="PANTHER" id="PTHR30616:SF2">
    <property type="entry name" value="PURINE NUCLEOSIDE PHOSPHORYLASE LACC1"/>
    <property type="match status" value="1"/>
</dbReference>
<evidence type="ECO:0000256" key="2">
    <source>
        <dbReference type="ARBA" id="ARBA00007353"/>
    </source>
</evidence>
<comment type="caution">
    <text evidence="11">The sequence shown here is derived from an EMBL/GenBank/DDBJ whole genome shotgun (WGS) entry which is preliminary data.</text>
</comment>
<evidence type="ECO:0000313" key="12">
    <source>
        <dbReference type="Proteomes" id="UP000295375"/>
    </source>
</evidence>
<dbReference type="PANTHER" id="PTHR30616">
    <property type="entry name" value="UNCHARACTERIZED PROTEIN YFIH"/>
    <property type="match status" value="1"/>
</dbReference>
<evidence type="ECO:0000256" key="9">
    <source>
        <dbReference type="ARBA" id="ARBA00049893"/>
    </source>
</evidence>
<keyword evidence="4" id="KW-0479">Metal-binding</keyword>
<dbReference type="GO" id="GO:0005507">
    <property type="term" value="F:copper ion binding"/>
    <property type="evidence" value="ECO:0007669"/>
    <property type="project" value="TreeGrafter"/>
</dbReference>
<evidence type="ECO:0000256" key="5">
    <source>
        <dbReference type="ARBA" id="ARBA00022801"/>
    </source>
</evidence>
<dbReference type="InterPro" id="IPR038371">
    <property type="entry name" value="Cu_polyphenol_OxRdtase_sf"/>
</dbReference>
<dbReference type="RefSeq" id="WP_133586989.1">
    <property type="nucleotide sequence ID" value="NZ_CP037953.1"/>
</dbReference>
<evidence type="ECO:0000256" key="6">
    <source>
        <dbReference type="ARBA" id="ARBA00022833"/>
    </source>
</evidence>
<organism evidence="11 12">
    <name type="scientific">Permianibacter aggregans</name>
    <dbReference type="NCBI Taxonomy" id="1510150"/>
    <lineage>
        <taxon>Bacteria</taxon>
        <taxon>Pseudomonadati</taxon>
        <taxon>Pseudomonadota</taxon>
        <taxon>Gammaproteobacteria</taxon>
        <taxon>Pseudomonadales</taxon>
        <taxon>Pseudomonadaceae</taxon>
        <taxon>Permianibacter</taxon>
    </lineage>
</organism>
<keyword evidence="6" id="KW-0862">Zinc</keyword>
<dbReference type="GO" id="GO:0016787">
    <property type="term" value="F:hydrolase activity"/>
    <property type="evidence" value="ECO:0007669"/>
    <property type="project" value="UniProtKB-KW"/>
</dbReference>
<protein>
    <recommendedName>
        <fullName evidence="10">Purine nucleoside phosphorylase</fullName>
    </recommendedName>
</protein>
<evidence type="ECO:0000313" key="11">
    <source>
        <dbReference type="EMBL" id="TDQ51135.1"/>
    </source>
</evidence>
<evidence type="ECO:0000256" key="8">
    <source>
        <dbReference type="ARBA" id="ARBA00048968"/>
    </source>
</evidence>
<gene>
    <name evidence="11" type="ORF">EV696_101105</name>
</gene>
<keyword evidence="12" id="KW-1185">Reference proteome</keyword>
<evidence type="ECO:0000256" key="4">
    <source>
        <dbReference type="ARBA" id="ARBA00022723"/>
    </source>
</evidence>
<comment type="catalytic activity">
    <reaction evidence="7">
        <text>adenosine + H2O + H(+) = inosine + NH4(+)</text>
        <dbReference type="Rhea" id="RHEA:24408"/>
        <dbReference type="ChEBI" id="CHEBI:15377"/>
        <dbReference type="ChEBI" id="CHEBI:15378"/>
        <dbReference type="ChEBI" id="CHEBI:16335"/>
        <dbReference type="ChEBI" id="CHEBI:17596"/>
        <dbReference type="ChEBI" id="CHEBI:28938"/>
        <dbReference type="EC" id="3.5.4.4"/>
    </reaction>
    <physiologicalReaction direction="left-to-right" evidence="7">
        <dbReference type="Rhea" id="RHEA:24409"/>
    </physiologicalReaction>
</comment>
<comment type="catalytic activity">
    <reaction evidence="9">
        <text>S-methyl-5'-thioadenosine + phosphate = 5-(methylsulfanyl)-alpha-D-ribose 1-phosphate + adenine</text>
        <dbReference type="Rhea" id="RHEA:11852"/>
        <dbReference type="ChEBI" id="CHEBI:16708"/>
        <dbReference type="ChEBI" id="CHEBI:17509"/>
        <dbReference type="ChEBI" id="CHEBI:43474"/>
        <dbReference type="ChEBI" id="CHEBI:58533"/>
        <dbReference type="EC" id="2.4.2.28"/>
    </reaction>
    <physiologicalReaction direction="left-to-right" evidence="9">
        <dbReference type="Rhea" id="RHEA:11853"/>
    </physiologicalReaction>
</comment>
<name>A0A4R6UZQ7_9GAMM</name>
<dbReference type="Gene3D" id="3.60.140.10">
    <property type="entry name" value="CNF1/YfiH-like putative cysteine hydrolases"/>
    <property type="match status" value="1"/>
</dbReference>
<dbReference type="InterPro" id="IPR011324">
    <property type="entry name" value="Cytotoxic_necrot_fac-like_cat"/>
</dbReference>
<keyword evidence="5" id="KW-0378">Hydrolase</keyword>
<dbReference type="InterPro" id="IPR003730">
    <property type="entry name" value="Cu_polyphenol_OxRdtase"/>
</dbReference>
<dbReference type="AlphaFoldDB" id="A0A4R6UZQ7"/>
<dbReference type="Proteomes" id="UP000295375">
    <property type="component" value="Unassembled WGS sequence"/>
</dbReference>
<evidence type="ECO:0000256" key="3">
    <source>
        <dbReference type="ARBA" id="ARBA00022679"/>
    </source>
</evidence>
<dbReference type="NCBIfam" id="TIGR00726">
    <property type="entry name" value="peptidoglycan editing factor PgeF"/>
    <property type="match status" value="1"/>
</dbReference>
<sequence>MNERSASLIAADWPAPPNVHAFATTRLGGFSAGAFAGLNLAEHVGDESTHVAQNRRWLRDALNLPAEPHWLQQVHGGDCARLPGEARKADAAFTETTGQVCAVMTADCLPVLFCDQKGSWVAAAHAGWRGLATGVLENTIASYPGSPEHLMAWFGPAIGPKAFEVGPEVRQAFIGQDVASEAAFEKGAGDRYFADLFQLARLRLQAAGVMAVYGGGLCTYSDPERFFSYRRDAVTGRQASLIWMGAPER</sequence>
<reference evidence="11 12" key="1">
    <citation type="submission" date="2019-03" db="EMBL/GenBank/DDBJ databases">
        <title>Genomic Encyclopedia of Type Strains, Phase IV (KMG-IV): sequencing the most valuable type-strain genomes for metagenomic binning, comparative biology and taxonomic classification.</title>
        <authorList>
            <person name="Goeker M."/>
        </authorList>
    </citation>
    <scope>NUCLEOTIDE SEQUENCE [LARGE SCALE GENOMIC DNA]</scope>
    <source>
        <strain evidence="11 12">DSM 103792</strain>
    </source>
</reference>
<comment type="similarity">
    <text evidence="2 10">Belongs to the purine nucleoside phosphorylase YfiH/LACC1 family.</text>
</comment>
<comment type="catalytic activity">
    <reaction evidence="8">
        <text>adenosine + phosphate = alpha-D-ribose 1-phosphate + adenine</text>
        <dbReference type="Rhea" id="RHEA:27642"/>
        <dbReference type="ChEBI" id="CHEBI:16335"/>
        <dbReference type="ChEBI" id="CHEBI:16708"/>
        <dbReference type="ChEBI" id="CHEBI:43474"/>
        <dbReference type="ChEBI" id="CHEBI:57720"/>
        <dbReference type="EC" id="2.4.2.1"/>
    </reaction>
    <physiologicalReaction direction="left-to-right" evidence="8">
        <dbReference type="Rhea" id="RHEA:27643"/>
    </physiologicalReaction>
</comment>
<dbReference type="CDD" id="cd16833">
    <property type="entry name" value="YfiH"/>
    <property type="match status" value="1"/>
</dbReference>
<evidence type="ECO:0000256" key="7">
    <source>
        <dbReference type="ARBA" id="ARBA00047989"/>
    </source>
</evidence>
<dbReference type="GO" id="GO:0017061">
    <property type="term" value="F:S-methyl-5-thioadenosine phosphorylase activity"/>
    <property type="evidence" value="ECO:0007669"/>
    <property type="project" value="UniProtKB-EC"/>
</dbReference>
<comment type="catalytic activity">
    <reaction evidence="1">
        <text>inosine + phosphate = alpha-D-ribose 1-phosphate + hypoxanthine</text>
        <dbReference type="Rhea" id="RHEA:27646"/>
        <dbReference type="ChEBI" id="CHEBI:17368"/>
        <dbReference type="ChEBI" id="CHEBI:17596"/>
        <dbReference type="ChEBI" id="CHEBI:43474"/>
        <dbReference type="ChEBI" id="CHEBI:57720"/>
        <dbReference type="EC" id="2.4.2.1"/>
    </reaction>
    <physiologicalReaction direction="left-to-right" evidence="1">
        <dbReference type="Rhea" id="RHEA:27647"/>
    </physiologicalReaction>
</comment>
<proteinExistence type="inferred from homology"/>
<evidence type="ECO:0000256" key="1">
    <source>
        <dbReference type="ARBA" id="ARBA00000553"/>
    </source>
</evidence>